<dbReference type="InterPro" id="IPR027417">
    <property type="entry name" value="P-loop_NTPase"/>
</dbReference>
<evidence type="ECO:0000259" key="1">
    <source>
        <dbReference type="Pfam" id="PF00485"/>
    </source>
</evidence>
<evidence type="ECO:0000313" key="2">
    <source>
        <dbReference type="EMBL" id="NBD22252.1"/>
    </source>
</evidence>
<proteinExistence type="predicted"/>
<dbReference type="PRINTS" id="PR00988">
    <property type="entry name" value="URIDINKINASE"/>
</dbReference>
<dbReference type="Proteomes" id="UP000665561">
    <property type="component" value="Unassembled WGS sequence"/>
</dbReference>
<dbReference type="GO" id="GO:0016301">
    <property type="term" value="F:kinase activity"/>
    <property type="evidence" value="ECO:0007669"/>
    <property type="project" value="UniProtKB-KW"/>
</dbReference>
<comment type="caution">
    <text evidence="2">The sequence shown here is derived from an EMBL/GenBank/DDBJ whole genome shotgun (WGS) entry which is preliminary data.</text>
</comment>
<dbReference type="EMBL" id="JAAAMV010000001">
    <property type="protein sequence ID" value="NBD22252.1"/>
    <property type="molecule type" value="Genomic_DNA"/>
</dbReference>
<sequence length="209" mass="24345">MKYLFDKFLEAPKERNTLIIGIDGGGASGKSTLAQKFQALQDDVTVVHMDDFYHVSAYRNQRPHQNEIGGNWDWKRLLMQILEPLQRNEEGKYQIYDWDRDSLTDWHSVPVGGIVMIEGCYALREELSSLYDIRIWVDSPREFRLERGVRRDGGGNREMWEKVWLPDEDRYFMVQHPFDSADIIIDGTGHVGDINQSEVNVLHAPDGWF</sequence>
<dbReference type="Pfam" id="PF00485">
    <property type="entry name" value="PRK"/>
    <property type="match status" value="1"/>
</dbReference>
<organism evidence="2 3">
    <name type="scientific">Paenibacillus glycinis</name>
    <dbReference type="NCBI Taxonomy" id="2697035"/>
    <lineage>
        <taxon>Bacteria</taxon>
        <taxon>Bacillati</taxon>
        <taxon>Bacillota</taxon>
        <taxon>Bacilli</taxon>
        <taxon>Bacillales</taxon>
        <taxon>Paenibacillaceae</taxon>
        <taxon>Paenibacillus</taxon>
    </lineage>
</organism>
<accession>A0ABW9XI12</accession>
<keyword evidence="2" id="KW-0808">Transferase</keyword>
<keyword evidence="3" id="KW-1185">Reference proteome</keyword>
<protein>
    <submittedName>
        <fullName evidence="2">Uridine kinase</fullName>
    </submittedName>
</protein>
<evidence type="ECO:0000313" key="3">
    <source>
        <dbReference type="Proteomes" id="UP000665561"/>
    </source>
</evidence>
<gene>
    <name evidence="2" type="ORF">GT019_00045</name>
</gene>
<reference evidence="2 3" key="1">
    <citation type="submission" date="2020-01" db="EMBL/GenBank/DDBJ databases">
        <title>Paenibacillus soybeanensis sp. nov. isolated from the nodules of soybean (Glycine max(L.) Merr).</title>
        <authorList>
            <person name="Wang H."/>
        </authorList>
    </citation>
    <scope>NUCLEOTIDE SEQUENCE [LARGE SCALE GENOMIC DNA]</scope>
    <source>
        <strain evidence="2 3">T1</strain>
    </source>
</reference>
<dbReference type="InterPro" id="IPR006083">
    <property type="entry name" value="PRK/URK"/>
</dbReference>
<dbReference type="SUPFAM" id="SSF52540">
    <property type="entry name" value="P-loop containing nucleoside triphosphate hydrolases"/>
    <property type="match status" value="1"/>
</dbReference>
<feature type="domain" description="Phosphoribulokinase/uridine kinase" evidence="1">
    <location>
        <begin position="19"/>
        <end position="153"/>
    </location>
</feature>
<dbReference type="PANTHER" id="PTHR10285">
    <property type="entry name" value="URIDINE KINASE"/>
    <property type="match status" value="1"/>
</dbReference>
<keyword evidence="2" id="KW-0418">Kinase</keyword>
<dbReference type="Gene3D" id="3.40.50.300">
    <property type="entry name" value="P-loop containing nucleotide triphosphate hydrolases"/>
    <property type="match status" value="1"/>
</dbReference>
<name>A0ABW9XI12_9BACL</name>